<dbReference type="InterPro" id="IPR008320">
    <property type="entry name" value="UCP032025"/>
</dbReference>
<protein>
    <submittedName>
        <fullName evidence="1">DUF1489 family protein</fullName>
    </submittedName>
</protein>
<dbReference type="Pfam" id="PF07370">
    <property type="entry name" value="DUF1489"/>
    <property type="match status" value="1"/>
</dbReference>
<proteinExistence type="predicted"/>
<comment type="caution">
    <text evidence="1">The sequence shown here is derived from an EMBL/GenBank/DDBJ whole genome shotgun (WGS) entry which is preliminary data.</text>
</comment>
<dbReference type="EMBL" id="DRMJ01000332">
    <property type="protein sequence ID" value="HHL43240.1"/>
    <property type="molecule type" value="Genomic_DNA"/>
</dbReference>
<dbReference type="AlphaFoldDB" id="A0A7C5R0P8"/>
<accession>A0A7C5R0P8</accession>
<organism evidence="1">
    <name type="scientific">Hellea balneolensis</name>
    <dbReference type="NCBI Taxonomy" id="287478"/>
    <lineage>
        <taxon>Bacteria</taxon>
        <taxon>Pseudomonadati</taxon>
        <taxon>Pseudomonadota</taxon>
        <taxon>Alphaproteobacteria</taxon>
        <taxon>Maricaulales</taxon>
        <taxon>Robiginitomaculaceae</taxon>
        <taxon>Hellea</taxon>
    </lineage>
</organism>
<name>A0A7C5R0P8_9PROT</name>
<sequence>RIVLDFELVPVVPMPRRAFQGWRYLKPEDAPPDLSTLGEAAELPAHLRTKLVNLGAW</sequence>
<gene>
    <name evidence="1" type="ORF">ENJ42_06465</name>
</gene>
<dbReference type="Proteomes" id="UP000885830">
    <property type="component" value="Unassembled WGS sequence"/>
</dbReference>
<evidence type="ECO:0000313" key="1">
    <source>
        <dbReference type="EMBL" id="HHL43240.1"/>
    </source>
</evidence>
<reference evidence="1" key="1">
    <citation type="journal article" date="2020" name="mSystems">
        <title>Genome- and Community-Level Interaction Insights into Carbon Utilization and Element Cycling Functions of Hydrothermarchaeota in Hydrothermal Sediment.</title>
        <authorList>
            <person name="Zhou Z."/>
            <person name="Liu Y."/>
            <person name="Xu W."/>
            <person name="Pan J."/>
            <person name="Luo Z.H."/>
            <person name="Li M."/>
        </authorList>
    </citation>
    <scope>NUCLEOTIDE SEQUENCE [LARGE SCALE GENOMIC DNA]</scope>
    <source>
        <strain evidence="1">HyVt-485</strain>
    </source>
</reference>
<feature type="non-terminal residue" evidence="1">
    <location>
        <position position="1"/>
    </location>
</feature>